<evidence type="ECO:0000256" key="1">
    <source>
        <dbReference type="SAM" id="SignalP"/>
    </source>
</evidence>
<accession>A0A1C7PDF7</accession>
<feature type="chain" id="PRO_5014266520" evidence="1">
    <location>
        <begin position="29"/>
        <end position="161"/>
    </location>
</feature>
<evidence type="ECO:0000313" key="2">
    <source>
        <dbReference type="EMBL" id="SEH79851.1"/>
    </source>
</evidence>
<dbReference type="Proteomes" id="UP000176204">
    <property type="component" value="Chromosome I"/>
</dbReference>
<reference evidence="3" key="1">
    <citation type="submission" date="2016-09" db="EMBL/GenBank/DDBJ databases">
        <authorList>
            <person name="Koehorst J."/>
        </authorList>
    </citation>
    <scope>NUCLEOTIDE SEQUENCE [LARGE SCALE GENOMIC DNA]</scope>
</reference>
<organism evidence="2 3">
    <name type="scientific">Akkermansia glycaniphila</name>
    <dbReference type="NCBI Taxonomy" id="1679444"/>
    <lineage>
        <taxon>Bacteria</taxon>
        <taxon>Pseudomonadati</taxon>
        <taxon>Verrucomicrobiota</taxon>
        <taxon>Verrucomicrobiia</taxon>
        <taxon>Verrucomicrobiales</taxon>
        <taxon>Akkermansiaceae</taxon>
        <taxon>Akkermansia</taxon>
    </lineage>
</organism>
<feature type="signal peptide" evidence="1">
    <location>
        <begin position="1"/>
        <end position="28"/>
    </location>
</feature>
<sequence length="161" mass="17681">MADYDEKMMKTTMPMLLACLWAVPMVGAADEAAGKAPEKQAQSIQAGVHGDPLKDLHDFKGIECYKVKVGGEVRYYLLSGTNRNKSVQEIVQRPGYYTDFRLMLSFSRALKGMPLPFLMGPANAFSSGDLKEDTAMPVKVLSFTDEERQVHRKMGASGAGV</sequence>
<name>A0A1C7PDF7_9BACT</name>
<dbReference type="KEGG" id="agl:PYTT_0831"/>
<keyword evidence="3" id="KW-1185">Reference proteome</keyword>
<gene>
    <name evidence="2" type="ORF">PYTT_0831</name>
</gene>
<protein>
    <submittedName>
        <fullName evidence="2">Uncharacterized protein</fullName>
    </submittedName>
</protein>
<dbReference type="AlphaFoldDB" id="A0A1C7PDF7"/>
<keyword evidence="1" id="KW-0732">Signal</keyword>
<dbReference type="EMBL" id="LT629973">
    <property type="protein sequence ID" value="SEH79851.1"/>
    <property type="molecule type" value="Genomic_DNA"/>
</dbReference>
<evidence type="ECO:0000313" key="3">
    <source>
        <dbReference type="Proteomes" id="UP000176204"/>
    </source>
</evidence>
<proteinExistence type="predicted"/>